<dbReference type="PANTHER" id="PTHR13886:SF7">
    <property type="entry name" value="C-JUN-AMINO-TERMINAL KINASE-INTERACTING PROTEIN 4-LIKE ISOFORM X1"/>
    <property type="match status" value="1"/>
</dbReference>
<dbReference type="InterPro" id="IPR039911">
    <property type="entry name" value="JIP3/JIP4"/>
</dbReference>
<protein>
    <recommendedName>
        <fullName evidence="2">RH1 domain-containing protein</fullName>
    </recommendedName>
</protein>
<organism evidence="3 4">
    <name type="scientific">Ataeniobius toweri</name>
    <dbReference type="NCBI Taxonomy" id="208326"/>
    <lineage>
        <taxon>Eukaryota</taxon>
        <taxon>Metazoa</taxon>
        <taxon>Chordata</taxon>
        <taxon>Craniata</taxon>
        <taxon>Vertebrata</taxon>
        <taxon>Euteleostomi</taxon>
        <taxon>Actinopterygii</taxon>
        <taxon>Neopterygii</taxon>
        <taxon>Teleostei</taxon>
        <taxon>Neoteleostei</taxon>
        <taxon>Acanthomorphata</taxon>
        <taxon>Ovalentaria</taxon>
        <taxon>Atherinomorphae</taxon>
        <taxon>Cyprinodontiformes</taxon>
        <taxon>Goodeidae</taxon>
        <taxon>Ataeniobius</taxon>
    </lineage>
</organism>
<feature type="domain" description="RH1" evidence="2">
    <location>
        <begin position="4"/>
        <end position="92"/>
    </location>
</feature>
<dbReference type="Pfam" id="PF09744">
    <property type="entry name" value="RH1"/>
    <property type="match status" value="1"/>
</dbReference>
<name>A0ABU7BXB5_9TELE</name>
<evidence type="ECO:0000256" key="1">
    <source>
        <dbReference type="SAM" id="MobiDB-lite"/>
    </source>
</evidence>
<sequence length="149" mass="17326">MDCSEKVLCGTGEVELDPNIVSEEAGKLYAELQTVIETHGEGVVESLVPTFVWVLEVLANCKAQLREREEEAEREKADLEELLERYQAEKALRKESQEKYLELDDQFEQERRAMRGREKERELRERDLEKKARQQADQCLRQGIGESGR</sequence>
<comment type="caution">
    <text evidence="3">The sequence shown here is derived from an EMBL/GenBank/DDBJ whole genome shotgun (WGS) entry which is preliminary data.</text>
</comment>
<keyword evidence="4" id="KW-1185">Reference proteome</keyword>
<feature type="region of interest" description="Disordered" evidence="1">
    <location>
        <begin position="111"/>
        <end position="149"/>
    </location>
</feature>
<dbReference type="EMBL" id="JAHUTI010069251">
    <property type="protein sequence ID" value="MED6254200.1"/>
    <property type="molecule type" value="Genomic_DNA"/>
</dbReference>
<evidence type="ECO:0000259" key="2">
    <source>
        <dbReference type="PROSITE" id="PS51776"/>
    </source>
</evidence>
<reference evidence="3 4" key="1">
    <citation type="submission" date="2021-07" db="EMBL/GenBank/DDBJ databases">
        <authorList>
            <person name="Palmer J.M."/>
        </authorList>
    </citation>
    <scope>NUCLEOTIDE SEQUENCE [LARGE SCALE GENOMIC DNA]</scope>
    <source>
        <strain evidence="3 4">AT_MEX2019</strain>
        <tissue evidence="3">Muscle</tissue>
    </source>
</reference>
<dbReference type="Proteomes" id="UP001345963">
    <property type="component" value="Unassembled WGS sequence"/>
</dbReference>
<feature type="compositionally biased region" description="Basic and acidic residues" evidence="1">
    <location>
        <begin position="111"/>
        <end position="134"/>
    </location>
</feature>
<gene>
    <name evidence="3" type="ORF">ATANTOWER_019508</name>
</gene>
<dbReference type="InterPro" id="IPR034743">
    <property type="entry name" value="RH1"/>
</dbReference>
<evidence type="ECO:0000313" key="4">
    <source>
        <dbReference type="Proteomes" id="UP001345963"/>
    </source>
</evidence>
<dbReference type="PROSITE" id="PS51776">
    <property type="entry name" value="RH1"/>
    <property type="match status" value="1"/>
</dbReference>
<dbReference type="PANTHER" id="PTHR13886">
    <property type="entry name" value="JNK/SAPK-ASSOCIATED PROTEIN"/>
    <property type="match status" value="1"/>
</dbReference>
<accession>A0ABU7BXB5</accession>
<evidence type="ECO:0000313" key="3">
    <source>
        <dbReference type="EMBL" id="MED6254200.1"/>
    </source>
</evidence>
<proteinExistence type="predicted"/>